<gene>
    <name evidence="2" type="ORF">Cop2CBH44_16140</name>
</gene>
<dbReference type="RefSeq" id="WP_021932013.1">
    <property type="nucleotide sequence ID" value="NZ_AP023322.1"/>
</dbReference>
<dbReference type="SUPFAM" id="SSF56219">
    <property type="entry name" value="DNase I-like"/>
    <property type="match status" value="1"/>
</dbReference>
<dbReference type="Pfam" id="PF03372">
    <property type="entry name" value="Exo_endo_phos"/>
    <property type="match status" value="1"/>
</dbReference>
<evidence type="ECO:0000259" key="1">
    <source>
        <dbReference type="Pfam" id="PF03372"/>
    </source>
</evidence>
<dbReference type="GO" id="GO:0006506">
    <property type="term" value="P:GPI anchor biosynthetic process"/>
    <property type="evidence" value="ECO:0007669"/>
    <property type="project" value="TreeGrafter"/>
</dbReference>
<sequence length="378" mass="43434">MRIIDLKKRIGFFFLLSIYLNTWAQYEKPEGVIRFMTYNVAYCRGYDGFQNGSKTDIYNTQRIGKIIKALNPDVVALQELDSANINNRYLLEDIKNASGIDYQMVYGVSDYDAYAGNYGNGILIKKDFPVLGVKRMKLPGTVYGSEPPIKNNSRLLLRVMTEKFYFMCTHLDLDTEQRINSGSIINNELDYMRKPSFLAGDMNDSHRWGGGVFTSSFNETWDLYSTTDYTISLPDNQNTIDYILYHNYKNRNEYSAVSSYAVRGKLDIPGESYPIQVEYASDHLPVILDVKDNFSTGLSESCLSKVLVQQRDNQLSLYGLSDFSYTYFVYSMAGFPICSGTVRENENLIPLDFLEKGLYILKLMQGEQTILNWKFVRF</sequence>
<feature type="domain" description="Endonuclease/exonuclease/phosphatase" evidence="1">
    <location>
        <begin position="36"/>
        <end position="283"/>
    </location>
</feature>
<organism evidence="2 3">
    <name type="scientific">Coprobacter secundus subsp. similis</name>
    <dbReference type="NCBI Taxonomy" id="2751153"/>
    <lineage>
        <taxon>Bacteria</taxon>
        <taxon>Pseudomonadati</taxon>
        <taxon>Bacteroidota</taxon>
        <taxon>Bacteroidia</taxon>
        <taxon>Bacteroidales</taxon>
        <taxon>Barnesiellaceae</taxon>
        <taxon>Coprobacter</taxon>
    </lineage>
</organism>
<dbReference type="PANTHER" id="PTHR14859:SF15">
    <property type="entry name" value="ENDONUCLEASE_EXONUCLEASE_PHOSPHATASE DOMAIN-CONTAINING PROTEIN"/>
    <property type="match status" value="1"/>
</dbReference>
<dbReference type="Proteomes" id="UP000594042">
    <property type="component" value="Chromosome"/>
</dbReference>
<reference evidence="3" key="1">
    <citation type="submission" date="2020-07" db="EMBL/GenBank/DDBJ databases">
        <title>Complete genome sequencing of Coprobacter sp. strain 2CBH44.</title>
        <authorList>
            <person name="Sakamoto M."/>
            <person name="Murakami T."/>
            <person name="Mori H."/>
        </authorList>
    </citation>
    <scope>NUCLEOTIDE SEQUENCE [LARGE SCALE GENOMIC DNA]</scope>
    <source>
        <strain evidence="3">2CBH44</strain>
    </source>
</reference>
<dbReference type="InterPro" id="IPR005135">
    <property type="entry name" value="Endo/exonuclease/phosphatase"/>
</dbReference>
<evidence type="ECO:0000313" key="2">
    <source>
        <dbReference type="EMBL" id="BCI63261.1"/>
    </source>
</evidence>
<dbReference type="GO" id="GO:0003824">
    <property type="term" value="F:catalytic activity"/>
    <property type="evidence" value="ECO:0007669"/>
    <property type="project" value="InterPro"/>
</dbReference>
<dbReference type="InterPro" id="IPR036691">
    <property type="entry name" value="Endo/exonu/phosph_ase_sf"/>
</dbReference>
<dbReference type="Gene3D" id="3.60.10.10">
    <property type="entry name" value="Endonuclease/exonuclease/phosphatase"/>
    <property type="match status" value="1"/>
</dbReference>
<dbReference type="KEGG" id="copr:Cop2CBH44_16140"/>
<keyword evidence="3" id="KW-1185">Reference proteome</keyword>
<accession>A0A7G1HXL3</accession>
<dbReference type="AlphaFoldDB" id="A0A7G1HXL3"/>
<protein>
    <recommendedName>
        <fullName evidence="1">Endonuclease/exonuclease/phosphatase domain-containing protein</fullName>
    </recommendedName>
</protein>
<dbReference type="GO" id="GO:0016020">
    <property type="term" value="C:membrane"/>
    <property type="evidence" value="ECO:0007669"/>
    <property type="project" value="GOC"/>
</dbReference>
<dbReference type="InterPro" id="IPR051916">
    <property type="entry name" value="GPI-anchor_lipid_remodeler"/>
</dbReference>
<evidence type="ECO:0000313" key="3">
    <source>
        <dbReference type="Proteomes" id="UP000594042"/>
    </source>
</evidence>
<proteinExistence type="predicted"/>
<dbReference type="EMBL" id="AP023322">
    <property type="protein sequence ID" value="BCI63261.1"/>
    <property type="molecule type" value="Genomic_DNA"/>
</dbReference>
<name>A0A7G1HXL3_9BACT</name>
<dbReference type="PANTHER" id="PTHR14859">
    <property type="entry name" value="CALCOFLUOR WHITE HYPERSENSITIVE PROTEIN PRECURSOR"/>
    <property type="match status" value="1"/>
</dbReference>